<dbReference type="EMBL" id="JAQOWY010000248">
    <property type="protein sequence ID" value="KAK1846122.1"/>
    <property type="molecule type" value="Genomic_DNA"/>
</dbReference>
<accession>A0AAD9EFZ1</accession>
<organism evidence="2 3">
    <name type="scientific">Colletotrichum chrysophilum</name>
    <dbReference type="NCBI Taxonomy" id="1836956"/>
    <lineage>
        <taxon>Eukaryota</taxon>
        <taxon>Fungi</taxon>
        <taxon>Dikarya</taxon>
        <taxon>Ascomycota</taxon>
        <taxon>Pezizomycotina</taxon>
        <taxon>Sordariomycetes</taxon>
        <taxon>Hypocreomycetidae</taxon>
        <taxon>Glomerellales</taxon>
        <taxon>Glomerellaceae</taxon>
        <taxon>Colletotrichum</taxon>
        <taxon>Colletotrichum gloeosporioides species complex</taxon>
    </lineage>
</organism>
<feature type="chain" id="PRO_5041956788" description="Secreted protein" evidence="1">
    <location>
        <begin position="21"/>
        <end position="182"/>
    </location>
</feature>
<evidence type="ECO:0000313" key="3">
    <source>
        <dbReference type="Proteomes" id="UP001243330"/>
    </source>
</evidence>
<evidence type="ECO:0000256" key="1">
    <source>
        <dbReference type="SAM" id="SignalP"/>
    </source>
</evidence>
<evidence type="ECO:0000313" key="2">
    <source>
        <dbReference type="EMBL" id="KAK1846122.1"/>
    </source>
</evidence>
<gene>
    <name evidence="2" type="ORF">CCHR01_11267</name>
</gene>
<keyword evidence="1" id="KW-0732">Signal</keyword>
<protein>
    <recommendedName>
        <fullName evidence="4">Secreted protein</fullName>
    </recommendedName>
</protein>
<sequence>MVKLASILSILALAMATVEACGYCQCHWPDRSHCCAVHANGRTCDDVCSTAVYGETNSGDKVYCNAGGFSNCISATTYRFTRAHCIVCYPSSPYRRHLCFYPQRADNPSEMRRATHYGRVCRRIAAGRKSFSYNLGMTHSFIGGDIGLGRRIKADFETRALPNVISRGRESGIEDGYVSAGK</sequence>
<reference evidence="2" key="1">
    <citation type="submission" date="2023-01" db="EMBL/GenBank/DDBJ databases">
        <title>Colletotrichum chrysophilum M932 genome sequence.</title>
        <authorList>
            <person name="Baroncelli R."/>
        </authorList>
    </citation>
    <scope>NUCLEOTIDE SEQUENCE</scope>
    <source>
        <strain evidence="2">M932</strain>
    </source>
</reference>
<feature type="signal peptide" evidence="1">
    <location>
        <begin position="1"/>
        <end position="20"/>
    </location>
</feature>
<proteinExistence type="predicted"/>
<name>A0AAD9EFZ1_9PEZI</name>
<dbReference type="AlphaFoldDB" id="A0AAD9EFZ1"/>
<comment type="caution">
    <text evidence="2">The sequence shown here is derived from an EMBL/GenBank/DDBJ whole genome shotgun (WGS) entry which is preliminary data.</text>
</comment>
<keyword evidence="3" id="KW-1185">Reference proteome</keyword>
<dbReference type="Proteomes" id="UP001243330">
    <property type="component" value="Unassembled WGS sequence"/>
</dbReference>
<evidence type="ECO:0008006" key="4">
    <source>
        <dbReference type="Google" id="ProtNLM"/>
    </source>
</evidence>